<dbReference type="OrthoDB" id="10254945at2759"/>
<keyword evidence="2" id="KW-1185">Reference proteome</keyword>
<dbReference type="HOGENOM" id="CLU_2009402_0_0_1"/>
<proteinExistence type="predicted"/>
<dbReference type="AlphaFoldDB" id="A0A0C3DA88"/>
<dbReference type="EMBL" id="KN832870">
    <property type="protein sequence ID" value="KIN08254.1"/>
    <property type="molecule type" value="Genomic_DNA"/>
</dbReference>
<gene>
    <name evidence="1" type="ORF">OIDMADRAFT_16565</name>
</gene>
<dbReference type="STRING" id="913774.A0A0C3DA88"/>
<evidence type="ECO:0000313" key="2">
    <source>
        <dbReference type="Proteomes" id="UP000054321"/>
    </source>
</evidence>
<dbReference type="InParanoid" id="A0A0C3DA88"/>
<sequence>MWLKAQGKQRRSLLVGIMEEYLNAIKTSDPASEQHIRATFMAGITMAHEVGHVIFLHDFRSFNSPREPHVGDGCEAELGFSFICWIFSGFHPQNTPEDIMFKHTLSWEPQYTLSMKERPLYKTY</sequence>
<accession>A0A0C3DA88</accession>
<reference evidence="1 2" key="1">
    <citation type="submission" date="2014-04" db="EMBL/GenBank/DDBJ databases">
        <authorList>
            <consortium name="DOE Joint Genome Institute"/>
            <person name="Kuo A."/>
            <person name="Martino E."/>
            <person name="Perotto S."/>
            <person name="Kohler A."/>
            <person name="Nagy L.G."/>
            <person name="Floudas D."/>
            <person name="Copeland A."/>
            <person name="Barry K.W."/>
            <person name="Cichocki N."/>
            <person name="Veneault-Fourrey C."/>
            <person name="LaButti K."/>
            <person name="Lindquist E.A."/>
            <person name="Lipzen A."/>
            <person name="Lundell T."/>
            <person name="Morin E."/>
            <person name="Murat C."/>
            <person name="Sun H."/>
            <person name="Tunlid A."/>
            <person name="Henrissat B."/>
            <person name="Grigoriev I.V."/>
            <person name="Hibbett D.S."/>
            <person name="Martin F."/>
            <person name="Nordberg H.P."/>
            <person name="Cantor M.N."/>
            <person name="Hua S.X."/>
        </authorList>
    </citation>
    <scope>NUCLEOTIDE SEQUENCE [LARGE SCALE GENOMIC DNA]</scope>
    <source>
        <strain evidence="1 2">Zn</strain>
    </source>
</reference>
<organism evidence="1 2">
    <name type="scientific">Oidiodendron maius (strain Zn)</name>
    <dbReference type="NCBI Taxonomy" id="913774"/>
    <lineage>
        <taxon>Eukaryota</taxon>
        <taxon>Fungi</taxon>
        <taxon>Dikarya</taxon>
        <taxon>Ascomycota</taxon>
        <taxon>Pezizomycotina</taxon>
        <taxon>Leotiomycetes</taxon>
        <taxon>Leotiomycetes incertae sedis</taxon>
        <taxon>Myxotrichaceae</taxon>
        <taxon>Oidiodendron</taxon>
    </lineage>
</organism>
<reference evidence="2" key="2">
    <citation type="submission" date="2015-01" db="EMBL/GenBank/DDBJ databases">
        <title>Evolutionary Origins and Diversification of the Mycorrhizal Mutualists.</title>
        <authorList>
            <consortium name="DOE Joint Genome Institute"/>
            <consortium name="Mycorrhizal Genomics Consortium"/>
            <person name="Kohler A."/>
            <person name="Kuo A."/>
            <person name="Nagy L.G."/>
            <person name="Floudas D."/>
            <person name="Copeland A."/>
            <person name="Barry K.W."/>
            <person name="Cichocki N."/>
            <person name="Veneault-Fourrey C."/>
            <person name="LaButti K."/>
            <person name="Lindquist E.A."/>
            <person name="Lipzen A."/>
            <person name="Lundell T."/>
            <person name="Morin E."/>
            <person name="Murat C."/>
            <person name="Riley R."/>
            <person name="Ohm R."/>
            <person name="Sun H."/>
            <person name="Tunlid A."/>
            <person name="Henrissat B."/>
            <person name="Grigoriev I.V."/>
            <person name="Hibbett D.S."/>
            <person name="Martin F."/>
        </authorList>
    </citation>
    <scope>NUCLEOTIDE SEQUENCE [LARGE SCALE GENOMIC DNA]</scope>
    <source>
        <strain evidence="2">Zn</strain>
    </source>
</reference>
<feature type="non-terminal residue" evidence="1">
    <location>
        <position position="124"/>
    </location>
</feature>
<name>A0A0C3DA88_OIDMZ</name>
<protein>
    <submittedName>
        <fullName evidence="1">Uncharacterized protein</fullName>
    </submittedName>
</protein>
<dbReference type="Proteomes" id="UP000054321">
    <property type="component" value="Unassembled WGS sequence"/>
</dbReference>
<evidence type="ECO:0000313" key="1">
    <source>
        <dbReference type="EMBL" id="KIN08254.1"/>
    </source>
</evidence>